<gene>
    <name evidence="2" type="ORF">SAMN04488027_10852</name>
</gene>
<keyword evidence="1" id="KW-0472">Membrane</keyword>
<feature type="transmembrane region" description="Helical" evidence="1">
    <location>
        <begin position="44"/>
        <end position="62"/>
    </location>
</feature>
<dbReference type="Proteomes" id="UP000199296">
    <property type="component" value="Unassembled WGS sequence"/>
</dbReference>
<reference evidence="2 3" key="1">
    <citation type="submission" date="2016-10" db="EMBL/GenBank/DDBJ databases">
        <authorList>
            <person name="de Groot N.N."/>
        </authorList>
    </citation>
    <scope>NUCLEOTIDE SEQUENCE [LARGE SCALE GENOMIC DNA]</scope>
    <source>
        <strain evidence="2 3">DSM 19803</strain>
    </source>
</reference>
<organism evidence="2 3">
    <name type="scientific">Psychroflexus sediminis</name>
    <dbReference type="NCBI Taxonomy" id="470826"/>
    <lineage>
        <taxon>Bacteria</taxon>
        <taxon>Pseudomonadati</taxon>
        <taxon>Bacteroidota</taxon>
        <taxon>Flavobacteriia</taxon>
        <taxon>Flavobacteriales</taxon>
        <taxon>Flavobacteriaceae</taxon>
        <taxon>Psychroflexus</taxon>
    </lineage>
</organism>
<keyword evidence="1" id="KW-1133">Transmembrane helix</keyword>
<dbReference type="RefSeq" id="WP_093368130.1">
    <property type="nucleotide sequence ID" value="NZ_FNCW01000008.1"/>
</dbReference>
<evidence type="ECO:0000313" key="2">
    <source>
        <dbReference type="EMBL" id="SDG82451.1"/>
    </source>
</evidence>
<dbReference type="OrthoDB" id="1448319at2"/>
<evidence type="ECO:0000313" key="3">
    <source>
        <dbReference type="Proteomes" id="UP000199296"/>
    </source>
</evidence>
<keyword evidence="3" id="KW-1185">Reference proteome</keyword>
<proteinExistence type="predicted"/>
<name>A0A1G7XEF6_9FLAO</name>
<accession>A0A1G7XEF6</accession>
<dbReference type="EMBL" id="FNCW01000008">
    <property type="protein sequence ID" value="SDG82451.1"/>
    <property type="molecule type" value="Genomic_DNA"/>
</dbReference>
<dbReference type="AlphaFoldDB" id="A0A1G7XEF6"/>
<evidence type="ECO:0000256" key="1">
    <source>
        <dbReference type="SAM" id="Phobius"/>
    </source>
</evidence>
<sequence>MEFNTKIKEELEGRIKGLEDFIEQNGIGSKQLNKAKKVQRDGNIALVVGGLVTIAGLAIWAMNRNSDD</sequence>
<protein>
    <submittedName>
        <fullName evidence="2">Uncharacterized protein</fullName>
    </submittedName>
</protein>
<keyword evidence="1" id="KW-0812">Transmembrane</keyword>